<reference evidence="3 5" key="2">
    <citation type="submission" date="2020-02" db="EMBL/GenBank/DDBJ databases">
        <title>The WGS of Modestobacter muralis DSM 100205.</title>
        <authorList>
            <person name="Jiang Z."/>
        </authorList>
    </citation>
    <scope>NUCLEOTIDE SEQUENCE [LARGE SCALE GENOMIC DNA]</scope>
    <source>
        <strain evidence="3 5">DSM 100205</strain>
    </source>
</reference>
<feature type="compositionally biased region" description="Basic and acidic residues" evidence="1">
    <location>
        <begin position="1"/>
        <end position="15"/>
    </location>
</feature>
<dbReference type="Proteomes" id="UP000471152">
    <property type="component" value="Unassembled WGS sequence"/>
</dbReference>
<dbReference type="EMBL" id="JAAGWB010000066">
    <property type="protein sequence ID" value="NEN53313.1"/>
    <property type="molecule type" value="Genomic_DNA"/>
</dbReference>
<feature type="region of interest" description="Disordered" evidence="1">
    <location>
        <begin position="1"/>
        <end position="39"/>
    </location>
</feature>
<dbReference type="EMBL" id="JAAGWH010000063">
    <property type="protein sequence ID" value="NEK96413.1"/>
    <property type="molecule type" value="Genomic_DNA"/>
</dbReference>
<evidence type="ECO:0000313" key="2">
    <source>
        <dbReference type="EMBL" id="NEK96413.1"/>
    </source>
</evidence>
<dbReference type="AlphaFoldDB" id="A0A6P0EZP7"/>
<dbReference type="InterPro" id="IPR006311">
    <property type="entry name" value="TAT_signal"/>
</dbReference>
<evidence type="ECO:0000313" key="3">
    <source>
        <dbReference type="EMBL" id="NEN53313.1"/>
    </source>
</evidence>
<name>A0A6P0EZP7_9ACTN</name>
<evidence type="ECO:0000313" key="4">
    <source>
        <dbReference type="Proteomes" id="UP000468828"/>
    </source>
</evidence>
<gene>
    <name evidence="3" type="ORF">G3R41_20625</name>
    <name evidence="2" type="ORF">GCU67_19910</name>
</gene>
<comment type="caution">
    <text evidence="2">The sequence shown here is derived from an EMBL/GenBank/DDBJ whole genome shotgun (WGS) entry which is preliminary data.</text>
</comment>
<dbReference type="PROSITE" id="PS51318">
    <property type="entry name" value="TAT"/>
    <property type="match status" value="1"/>
</dbReference>
<accession>A0A6P0EZP7</accession>
<feature type="non-terminal residue" evidence="2">
    <location>
        <position position="121"/>
    </location>
</feature>
<protein>
    <submittedName>
        <fullName evidence="2">Histidinol-phosphatase</fullName>
    </submittedName>
</protein>
<evidence type="ECO:0000313" key="5">
    <source>
        <dbReference type="Proteomes" id="UP000471152"/>
    </source>
</evidence>
<evidence type="ECO:0000256" key="1">
    <source>
        <dbReference type="SAM" id="MobiDB-lite"/>
    </source>
</evidence>
<keyword evidence="4" id="KW-1185">Reference proteome</keyword>
<sequence>MSHDHEHDHHHGEHGHTHHHGNTAGVEGTWADPRADDPLSVSRRGFLATAAVVAGAAAGVGGAVAGVGQGVAAAKPKAPTSTNPWNGRSLFLAGDHHIHTQYSPDAQYEVATQAAKAREFG</sequence>
<proteinExistence type="predicted"/>
<organism evidence="2 4">
    <name type="scientific">Modestobacter muralis</name>
    <dbReference type="NCBI Taxonomy" id="1608614"/>
    <lineage>
        <taxon>Bacteria</taxon>
        <taxon>Bacillati</taxon>
        <taxon>Actinomycetota</taxon>
        <taxon>Actinomycetes</taxon>
        <taxon>Geodermatophilales</taxon>
        <taxon>Geodermatophilaceae</taxon>
        <taxon>Modestobacter</taxon>
    </lineage>
</organism>
<dbReference type="Proteomes" id="UP000468828">
    <property type="component" value="Unassembled WGS sequence"/>
</dbReference>
<reference evidence="2 4" key="1">
    <citation type="submission" date="2020-01" db="EMBL/GenBank/DDBJ databases">
        <title>the WGS Modestobacter muralis CPCC 204518.</title>
        <authorList>
            <person name="Jiang Z."/>
        </authorList>
    </citation>
    <scope>NUCLEOTIDE SEQUENCE [LARGE SCALE GENOMIC DNA]</scope>
    <source>
        <strain evidence="2 4">DSM 100205</strain>
    </source>
</reference>